<proteinExistence type="predicted"/>
<comment type="caution">
    <text evidence="1">The sequence shown here is derived from an EMBL/GenBank/DDBJ whole genome shotgun (WGS) entry which is preliminary data.</text>
</comment>
<protein>
    <submittedName>
        <fullName evidence="1">Uncharacterized protein</fullName>
    </submittedName>
</protein>
<gene>
    <name evidence="1" type="ORF">PanWU01x14_366070</name>
</gene>
<dbReference type="Proteomes" id="UP000237105">
    <property type="component" value="Unassembled WGS sequence"/>
</dbReference>
<keyword evidence="2" id="KW-1185">Reference proteome</keyword>
<sequence length="44" mass="4949">MKKSGSLVTTPSRVLPLEQNWCDLWLNLNTNGDVFTNGLSRIDN</sequence>
<dbReference type="EMBL" id="JXTB01000907">
    <property type="protein sequence ID" value="PON31882.1"/>
    <property type="molecule type" value="Genomic_DNA"/>
</dbReference>
<dbReference type="OrthoDB" id="10317884at2759"/>
<organism evidence="1 2">
    <name type="scientific">Parasponia andersonii</name>
    <name type="common">Sponia andersonii</name>
    <dbReference type="NCBI Taxonomy" id="3476"/>
    <lineage>
        <taxon>Eukaryota</taxon>
        <taxon>Viridiplantae</taxon>
        <taxon>Streptophyta</taxon>
        <taxon>Embryophyta</taxon>
        <taxon>Tracheophyta</taxon>
        <taxon>Spermatophyta</taxon>
        <taxon>Magnoliopsida</taxon>
        <taxon>eudicotyledons</taxon>
        <taxon>Gunneridae</taxon>
        <taxon>Pentapetalae</taxon>
        <taxon>rosids</taxon>
        <taxon>fabids</taxon>
        <taxon>Rosales</taxon>
        <taxon>Cannabaceae</taxon>
        <taxon>Parasponia</taxon>
    </lineage>
</organism>
<dbReference type="AlphaFoldDB" id="A0A2P5A5P9"/>
<name>A0A2P5A5P9_PARAD</name>
<evidence type="ECO:0000313" key="1">
    <source>
        <dbReference type="EMBL" id="PON31882.1"/>
    </source>
</evidence>
<accession>A0A2P5A5P9</accession>
<reference evidence="2" key="1">
    <citation type="submission" date="2016-06" db="EMBL/GenBank/DDBJ databases">
        <title>Parallel loss of symbiosis genes in relatives of nitrogen-fixing non-legume Parasponia.</title>
        <authorList>
            <person name="Van Velzen R."/>
            <person name="Holmer R."/>
            <person name="Bu F."/>
            <person name="Rutten L."/>
            <person name="Van Zeijl A."/>
            <person name="Liu W."/>
            <person name="Santuari L."/>
            <person name="Cao Q."/>
            <person name="Sharma T."/>
            <person name="Shen D."/>
            <person name="Roswanjaya Y."/>
            <person name="Wardhani T."/>
            <person name="Kalhor M.S."/>
            <person name="Jansen J."/>
            <person name="Van den Hoogen J."/>
            <person name="Gungor B."/>
            <person name="Hartog M."/>
            <person name="Hontelez J."/>
            <person name="Verver J."/>
            <person name="Yang W.-C."/>
            <person name="Schijlen E."/>
            <person name="Repin R."/>
            <person name="Schilthuizen M."/>
            <person name="Schranz E."/>
            <person name="Heidstra R."/>
            <person name="Miyata K."/>
            <person name="Fedorova E."/>
            <person name="Kohlen W."/>
            <person name="Bisseling T."/>
            <person name="Smit S."/>
            <person name="Geurts R."/>
        </authorList>
    </citation>
    <scope>NUCLEOTIDE SEQUENCE [LARGE SCALE GENOMIC DNA]</scope>
    <source>
        <strain evidence="2">cv. WU1-14</strain>
    </source>
</reference>
<evidence type="ECO:0000313" key="2">
    <source>
        <dbReference type="Proteomes" id="UP000237105"/>
    </source>
</evidence>